<dbReference type="InterPro" id="IPR008841">
    <property type="entry name" value="Siphovirus-type_tail_N"/>
</dbReference>
<feature type="domain" description="Siphovirus-type tail component RIFT-related" evidence="1">
    <location>
        <begin position="10"/>
        <end position="97"/>
    </location>
</feature>
<evidence type="ECO:0000313" key="2">
    <source>
        <dbReference type="EMBL" id="PEP84134.1"/>
    </source>
</evidence>
<sequence>MHVIIERMNGKRYKLSEETGYTLLKFRPESIQVKKIEERITGGPLICLGTEIDGRSIHVEILFHANDLSNYTLKRNECFKIFDSREDFFVIYSEEPG</sequence>
<dbReference type="AlphaFoldDB" id="A0A2A8GYP2"/>
<name>A0A2A8GYP2_9BACI</name>
<dbReference type="Proteomes" id="UP000220841">
    <property type="component" value="Unassembled WGS sequence"/>
</dbReference>
<reference evidence="2 3" key="1">
    <citation type="submission" date="2017-09" db="EMBL/GenBank/DDBJ databases">
        <title>Large-scale bioinformatics analysis of Bacillus genomes uncovers conserved roles of natural products in bacterial physiology.</title>
        <authorList>
            <consortium name="Agbiome Team Llc"/>
            <person name="Bleich R.M."/>
            <person name="Grubbs K.J."/>
            <person name="Santa Maria K.C."/>
            <person name="Allen S.E."/>
            <person name="Farag S."/>
            <person name="Shank E.A."/>
            <person name="Bowers A."/>
        </authorList>
    </citation>
    <scope>NUCLEOTIDE SEQUENCE [LARGE SCALE GENOMIC DNA]</scope>
    <source>
        <strain evidence="2 3">AFS021349</strain>
    </source>
</reference>
<dbReference type="Pfam" id="PF05709">
    <property type="entry name" value="Sipho_tail"/>
    <property type="match status" value="1"/>
</dbReference>
<proteinExistence type="predicted"/>
<dbReference type="EMBL" id="NUBY01000404">
    <property type="protein sequence ID" value="PEP84134.1"/>
    <property type="molecule type" value="Genomic_DNA"/>
</dbReference>
<accession>A0A2A8GYP2</accession>
<protein>
    <submittedName>
        <fullName evidence="2">Phage tail protein</fullName>
    </submittedName>
</protein>
<gene>
    <name evidence="2" type="ORF">CN585_30930</name>
</gene>
<organism evidence="2 3">
    <name type="scientific">Bacillus toyonensis</name>
    <dbReference type="NCBI Taxonomy" id="155322"/>
    <lineage>
        <taxon>Bacteria</taxon>
        <taxon>Bacillati</taxon>
        <taxon>Bacillota</taxon>
        <taxon>Bacilli</taxon>
        <taxon>Bacillales</taxon>
        <taxon>Bacillaceae</taxon>
        <taxon>Bacillus</taxon>
        <taxon>Bacillus cereus group</taxon>
    </lineage>
</organism>
<evidence type="ECO:0000313" key="3">
    <source>
        <dbReference type="Proteomes" id="UP000220841"/>
    </source>
</evidence>
<comment type="caution">
    <text evidence="2">The sequence shown here is derived from an EMBL/GenBank/DDBJ whole genome shotgun (WGS) entry which is preliminary data.</text>
</comment>
<evidence type="ECO:0000259" key="1">
    <source>
        <dbReference type="Pfam" id="PF05709"/>
    </source>
</evidence>
<feature type="non-terminal residue" evidence="2">
    <location>
        <position position="97"/>
    </location>
</feature>
<dbReference type="RefSeq" id="WP_218923664.1">
    <property type="nucleotide sequence ID" value="NZ_NUBY01000404.1"/>
</dbReference>